<evidence type="ECO:0000256" key="2">
    <source>
        <dbReference type="ARBA" id="ARBA00022475"/>
    </source>
</evidence>
<feature type="transmembrane region" description="Helical" evidence="6">
    <location>
        <begin position="402"/>
        <end position="423"/>
    </location>
</feature>
<dbReference type="OrthoDB" id="5933722at2"/>
<feature type="transmembrane region" description="Helical" evidence="6">
    <location>
        <begin position="444"/>
        <end position="467"/>
    </location>
</feature>
<organism evidence="9 10">
    <name type="scientific">Dinghuibacter silviterrae</name>
    <dbReference type="NCBI Taxonomy" id="1539049"/>
    <lineage>
        <taxon>Bacteria</taxon>
        <taxon>Pseudomonadati</taxon>
        <taxon>Bacteroidota</taxon>
        <taxon>Chitinophagia</taxon>
        <taxon>Chitinophagales</taxon>
        <taxon>Chitinophagaceae</taxon>
        <taxon>Dinghuibacter</taxon>
    </lineage>
</organism>
<name>A0A4V3GLZ1_9BACT</name>
<keyword evidence="4 6" id="KW-1133">Transmembrane helix</keyword>
<feature type="domain" description="ABC3 transporter permease C-terminal" evidence="7">
    <location>
        <begin position="313"/>
        <end position="427"/>
    </location>
</feature>
<dbReference type="AlphaFoldDB" id="A0A4V3GLZ1"/>
<protein>
    <submittedName>
        <fullName evidence="9">Putative ABC transport system permease protein</fullName>
    </submittedName>
</protein>
<dbReference type="Pfam" id="PF12704">
    <property type="entry name" value="MacB_PCD"/>
    <property type="match status" value="1"/>
</dbReference>
<evidence type="ECO:0000256" key="5">
    <source>
        <dbReference type="ARBA" id="ARBA00023136"/>
    </source>
</evidence>
<feature type="domain" description="ABC3 transporter permease C-terminal" evidence="7">
    <location>
        <begin position="710"/>
        <end position="811"/>
    </location>
</feature>
<dbReference type="InterPro" id="IPR050250">
    <property type="entry name" value="Macrolide_Exporter_MacB"/>
</dbReference>
<keyword evidence="3 6" id="KW-0812">Transmembrane</keyword>
<dbReference type="GO" id="GO:0022857">
    <property type="term" value="F:transmembrane transporter activity"/>
    <property type="evidence" value="ECO:0007669"/>
    <property type="project" value="TreeGrafter"/>
</dbReference>
<accession>A0A4V3GLZ1</accession>
<comment type="subcellular location">
    <subcellularLocation>
        <location evidence="1">Cell membrane</location>
        <topology evidence="1">Multi-pass membrane protein</topology>
    </subcellularLocation>
</comment>
<reference evidence="9 10" key="1">
    <citation type="submission" date="2019-03" db="EMBL/GenBank/DDBJ databases">
        <title>Genomic Encyclopedia of Type Strains, Phase IV (KMG-IV): sequencing the most valuable type-strain genomes for metagenomic binning, comparative biology and taxonomic classification.</title>
        <authorList>
            <person name="Goeker M."/>
        </authorList>
    </citation>
    <scope>NUCLEOTIDE SEQUENCE [LARGE SCALE GENOMIC DNA]</scope>
    <source>
        <strain evidence="9 10">DSM 100059</strain>
    </source>
</reference>
<evidence type="ECO:0000256" key="6">
    <source>
        <dbReference type="SAM" id="Phobius"/>
    </source>
</evidence>
<feature type="transmembrane region" description="Helical" evidence="6">
    <location>
        <begin position="750"/>
        <end position="777"/>
    </location>
</feature>
<dbReference type="Pfam" id="PF02687">
    <property type="entry name" value="FtsX"/>
    <property type="match status" value="2"/>
</dbReference>
<feature type="transmembrane region" description="Helical" evidence="6">
    <location>
        <begin position="362"/>
        <end position="382"/>
    </location>
</feature>
<evidence type="ECO:0000313" key="9">
    <source>
        <dbReference type="EMBL" id="TDX01413.1"/>
    </source>
</evidence>
<evidence type="ECO:0000256" key="1">
    <source>
        <dbReference type="ARBA" id="ARBA00004651"/>
    </source>
</evidence>
<keyword evidence="10" id="KW-1185">Reference proteome</keyword>
<feature type="domain" description="MacB-like periplasmic core" evidence="8">
    <location>
        <begin position="55"/>
        <end position="264"/>
    </location>
</feature>
<evidence type="ECO:0000256" key="3">
    <source>
        <dbReference type="ARBA" id="ARBA00022692"/>
    </source>
</evidence>
<dbReference type="InterPro" id="IPR025857">
    <property type="entry name" value="MacB_PCD"/>
</dbReference>
<keyword evidence="5 6" id="KW-0472">Membrane</keyword>
<proteinExistence type="predicted"/>
<dbReference type="EMBL" id="SODV01000001">
    <property type="protein sequence ID" value="TDX01413.1"/>
    <property type="molecule type" value="Genomic_DNA"/>
</dbReference>
<evidence type="ECO:0000259" key="7">
    <source>
        <dbReference type="Pfam" id="PF02687"/>
    </source>
</evidence>
<dbReference type="PANTHER" id="PTHR30572:SF18">
    <property type="entry name" value="ABC-TYPE MACROLIDE FAMILY EXPORT SYSTEM PERMEASE COMPONENT 2"/>
    <property type="match status" value="1"/>
</dbReference>
<dbReference type="InterPro" id="IPR003838">
    <property type="entry name" value="ABC3_permease_C"/>
</dbReference>
<sequence length="829" mass="91259">MIDCDHFGIEVAFVFDTARYPDRTKNWLTWHMLRHYLHIAWRQLVKHRGANVVKLVGLSIGMACCMLILVYLSDELSYNTFHRHYADIYRVNFNNATDRRKMSSAPVSAGPAIAQDVPGIVAVGRLYNRSGIMEAGSLKYQETGVVFADRSIFDIFSFHFLEGAPGGLVLTRDMARKYFGQASAVGRTLVYEHKAPLQVTGVVDNWPATSDIHFDFLIPFETLYSVENQATGDFLRTNWLFNPADTYVLLHPGQDAAALAPAVRGLTRKYGDERVAKFWSLSLQPLRDIHLYASDVEGNPSTNSITYIYIFVAIAFLILVIANINFINLSNAQALTRIAEIGVRKVAGAGHTQLILQFLGEGLLLCFIAFLLGLGLAFPALPLVREVTGEALHPAVLGQGRVVGGLLLLFLCTGLMAGLYPALFITRFGAGALIKGRTKIGGRLIRQVLIVTQFTIAVALIIGAVVIHRQLSYLREKPLGFRKDQVLVLPLFGKASSPISNSVDGPLRARMNAFEDDLRAYSGIQGVTLASVLPGTPFVEGLVIPQGFTERDNIFLPWASVDYDFIETMGIQVVAGRGFSKAAGTDNTQAFILNESAVRRFGWASPRDAIGKTMIRGNMINGKRGFVIGVVKDFNFAKLDQPLQPMIMDVNVPRFTTFAVRVSAPSALAYIRSAWSSHFPDLVFDYSFLDEDINALYKAQENLSRLVGYFAALAIFISGIGIFSLASFVATRRTKEIGIRKVLGAGTRTIVVLLLRDFQVQVVLALLLASPLAWFAMNRWLHDFAYRTSIGWGIFAFAAAGTLAVTILTVGFHGVRASLVNPVESLRVD</sequence>
<gene>
    <name evidence="9" type="ORF">EDB95_2448</name>
</gene>
<keyword evidence="2" id="KW-1003">Cell membrane</keyword>
<evidence type="ECO:0000313" key="10">
    <source>
        <dbReference type="Proteomes" id="UP000294498"/>
    </source>
</evidence>
<feature type="transmembrane region" description="Helical" evidence="6">
    <location>
        <begin position="789"/>
        <end position="812"/>
    </location>
</feature>
<feature type="transmembrane region" description="Helical" evidence="6">
    <location>
        <begin position="52"/>
        <end position="72"/>
    </location>
</feature>
<evidence type="ECO:0000256" key="4">
    <source>
        <dbReference type="ARBA" id="ARBA00022989"/>
    </source>
</evidence>
<feature type="transmembrane region" description="Helical" evidence="6">
    <location>
        <begin position="706"/>
        <end position="729"/>
    </location>
</feature>
<comment type="caution">
    <text evidence="9">The sequence shown here is derived from an EMBL/GenBank/DDBJ whole genome shotgun (WGS) entry which is preliminary data.</text>
</comment>
<dbReference type="Proteomes" id="UP000294498">
    <property type="component" value="Unassembled WGS sequence"/>
</dbReference>
<feature type="transmembrane region" description="Helical" evidence="6">
    <location>
        <begin position="307"/>
        <end position="327"/>
    </location>
</feature>
<evidence type="ECO:0000259" key="8">
    <source>
        <dbReference type="Pfam" id="PF12704"/>
    </source>
</evidence>
<dbReference type="PANTHER" id="PTHR30572">
    <property type="entry name" value="MEMBRANE COMPONENT OF TRANSPORTER-RELATED"/>
    <property type="match status" value="1"/>
</dbReference>
<dbReference type="GO" id="GO:0005886">
    <property type="term" value="C:plasma membrane"/>
    <property type="evidence" value="ECO:0007669"/>
    <property type="project" value="UniProtKB-SubCell"/>
</dbReference>